<dbReference type="EMBL" id="CP151657">
    <property type="protein sequence ID" value="WZP17294.1"/>
    <property type="molecule type" value="Genomic_DNA"/>
</dbReference>
<proteinExistence type="predicted"/>
<accession>A0ABZ2ZZ10</accession>
<gene>
    <name evidence="1" type="ORF">AAE021_06985</name>
</gene>
<name>A0ABZ2ZZ10_9MICC</name>
<organism evidence="1 2">
    <name type="scientific">Arthrobacter citreus</name>
    <dbReference type="NCBI Taxonomy" id="1670"/>
    <lineage>
        <taxon>Bacteria</taxon>
        <taxon>Bacillati</taxon>
        <taxon>Actinomycetota</taxon>
        <taxon>Actinomycetes</taxon>
        <taxon>Micrococcales</taxon>
        <taxon>Micrococcaceae</taxon>
        <taxon>Arthrobacter</taxon>
    </lineage>
</organism>
<protein>
    <submittedName>
        <fullName evidence="1">Uncharacterized protein</fullName>
    </submittedName>
</protein>
<dbReference type="Proteomes" id="UP001448858">
    <property type="component" value="Chromosome"/>
</dbReference>
<evidence type="ECO:0000313" key="1">
    <source>
        <dbReference type="EMBL" id="WZP17294.1"/>
    </source>
</evidence>
<sequence length="83" mass="8663">MEALTRLHDAGEFGFGEGVRLWEGLLAVVGVRHALDRDGAGGLHLAAAVDVLVCDAPGVHQLGDDPAAGFVHGVGDSRRRVPR</sequence>
<reference evidence="1 2" key="1">
    <citation type="submission" date="2024-04" db="EMBL/GenBank/DDBJ databases">
        <title>Arthrobacter sp. from Plains bison fecal sample.</title>
        <authorList>
            <person name="Ruzzini A."/>
        </authorList>
    </citation>
    <scope>NUCLEOTIDE SEQUENCE [LARGE SCALE GENOMIC DNA]</scope>
    <source>
        <strain evidence="1 2">EINP1</strain>
    </source>
</reference>
<keyword evidence="2" id="KW-1185">Reference proteome</keyword>
<dbReference type="RefSeq" id="WP_342024892.1">
    <property type="nucleotide sequence ID" value="NZ_CP151657.1"/>
</dbReference>
<evidence type="ECO:0000313" key="2">
    <source>
        <dbReference type="Proteomes" id="UP001448858"/>
    </source>
</evidence>